<evidence type="ECO:0000256" key="1">
    <source>
        <dbReference type="SAM" id="MobiDB-lite"/>
    </source>
</evidence>
<evidence type="ECO:0008006" key="4">
    <source>
        <dbReference type="Google" id="ProtNLM"/>
    </source>
</evidence>
<reference evidence="2 3" key="1">
    <citation type="submission" date="2017-04" db="EMBL/GenBank/DDBJ databases">
        <title>Genome Sequence of the Model Brown-Rot Fungus Postia placenta SB12.</title>
        <authorList>
            <consortium name="DOE Joint Genome Institute"/>
            <person name="Gaskell J."/>
            <person name="Kersten P."/>
            <person name="Larrondo L.F."/>
            <person name="Canessa P."/>
            <person name="Martinez D."/>
            <person name="Hibbett D."/>
            <person name="Schmoll M."/>
            <person name="Kubicek C.P."/>
            <person name="Martinez A.T."/>
            <person name="Yadav J."/>
            <person name="Master E."/>
            <person name="Magnuson J.K."/>
            <person name="James T."/>
            <person name="Yaver D."/>
            <person name="Berka R."/>
            <person name="Labutti K."/>
            <person name="Lipzen A."/>
            <person name="Aerts A."/>
            <person name="Barry K."/>
            <person name="Henrissat B."/>
            <person name="Blanchette R."/>
            <person name="Grigoriev I."/>
            <person name="Cullen D."/>
        </authorList>
    </citation>
    <scope>NUCLEOTIDE SEQUENCE [LARGE SCALE GENOMIC DNA]</scope>
    <source>
        <strain evidence="2 3">MAD-698-R-SB12</strain>
    </source>
</reference>
<dbReference type="Gene3D" id="3.80.10.10">
    <property type="entry name" value="Ribonuclease Inhibitor"/>
    <property type="match status" value="1"/>
</dbReference>
<feature type="region of interest" description="Disordered" evidence="1">
    <location>
        <begin position="1"/>
        <end position="23"/>
    </location>
</feature>
<gene>
    <name evidence="2" type="ORF">POSPLADRAFT_1045951</name>
</gene>
<organism evidence="2 3">
    <name type="scientific">Postia placenta MAD-698-R-SB12</name>
    <dbReference type="NCBI Taxonomy" id="670580"/>
    <lineage>
        <taxon>Eukaryota</taxon>
        <taxon>Fungi</taxon>
        <taxon>Dikarya</taxon>
        <taxon>Basidiomycota</taxon>
        <taxon>Agaricomycotina</taxon>
        <taxon>Agaricomycetes</taxon>
        <taxon>Polyporales</taxon>
        <taxon>Adustoporiaceae</taxon>
        <taxon>Rhodonia</taxon>
    </lineage>
</organism>
<dbReference type="EMBL" id="KZ110595">
    <property type="protein sequence ID" value="OSX63733.1"/>
    <property type="molecule type" value="Genomic_DNA"/>
</dbReference>
<name>A0A1X6N5N9_9APHY</name>
<proteinExistence type="predicted"/>
<dbReference type="AlphaFoldDB" id="A0A1X6N5N9"/>
<dbReference type="RefSeq" id="XP_024340527.1">
    <property type="nucleotide sequence ID" value="XM_024478911.1"/>
</dbReference>
<sequence>MPPARIAPSSSKGKSKGAFPSHGRLARKPLAPVELNPLSYDRTDPFTALNAMRTVLAALPTRQLRLTVEEHALVMRLLAIVEPFVGPAPARRALTRLPTEILDAVAFCVDDKRDLLALALTCRRMYSVVFPRHYDYRIIKCKVSSLRVWNHLIVRRGLARNVRQLEVLDERSTEPETIPCDIETSDTDLESSDDELEMHAKQERYLAAALARMTALVSFTWSCSHLPISVESLWPILMKCQTLQQVTVNDNLVFSPDNDDESSAARKKRQVVVSPDFEQVSTICVNNAIVSCIAGRDASAAIAPASVQMFCLRGHRQSLKIDYTSRRGPGFSSPILDDFLLCGRWPNLRTLALTNLRCSPQAGFDATMGFLLAHPQLEVLYLDVAFGAGSPYVFPPGCIPRLRELRCGRDIAGALLACPGGLDGRPLDVIGGMRLSGSMRDTSFLYALKQYGKSVRRIELAGWTDMDDIRQLAESAPQLTWLDVGRRTTSAHAAKPASATTTNVAEWAAILAQLPQLTTFHGVRFFYEVAQGSGATLSVPLTLSERSRMRRNDEIASLLAWKCTKLRRLDHWEEGSGRVVVLLRDGDKVRYEVRRVKT</sequence>
<dbReference type="InterPro" id="IPR032675">
    <property type="entry name" value="LRR_dom_sf"/>
</dbReference>
<accession>A0A1X6N5N9</accession>
<evidence type="ECO:0000313" key="2">
    <source>
        <dbReference type="EMBL" id="OSX63733.1"/>
    </source>
</evidence>
<dbReference type="InterPro" id="IPR036047">
    <property type="entry name" value="F-box-like_dom_sf"/>
</dbReference>
<evidence type="ECO:0000313" key="3">
    <source>
        <dbReference type="Proteomes" id="UP000194127"/>
    </source>
</evidence>
<keyword evidence="3" id="KW-1185">Reference proteome</keyword>
<dbReference type="OrthoDB" id="3270296at2759"/>
<dbReference type="STRING" id="670580.A0A1X6N5N9"/>
<dbReference type="GeneID" id="36323861"/>
<protein>
    <recommendedName>
        <fullName evidence="4">F-box domain-containing protein</fullName>
    </recommendedName>
</protein>
<dbReference type="CDD" id="cd09917">
    <property type="entry name" value="F-box_SF"/>
    <property type="match status" value="1"/>
</dbReference>
<dbReference type="Proteomes" id="UP000194127">
    <property type="component" value="Unassembled WGS sequence"/>
</dbReference>
<dbReference type="SUPFAM" id="SSF81383">
    <property type="entry name" value="F-box domain"/>
    <property type="match status" value="1"/>
</dbReference>